<comment type="caution">
    <text evidence="2">The sequence shown here is derived from an EMBL/GenBank/DDBJ whole genome shotgun (WGS) entry which is preliminary data.</text>
</comment>
<keyword evidence="3" id="KW-1185">Reference proteome</keyword>
<dbReference type="RefSeq" id="WP_073823671.1">
    <property type="nucleotide sequence ID" value="NZ_MQVS01000003.1"/>
</dbReference>
<organism evidence="2 3">
    <name type="scientific">Buchananella hordeovulneris</name>
    <dbReference type="NCBI Taxonomy" id="52770"/>
    <lineage>
        <taxon>Bacteria</taxon>
        <taxon>Bacillati</taxon>
        <taxon>Actinomycetota</taxon>
        <taxon>Actinomycetes</taxon>
        <taxon>Actinomycetales</taxon>
        <taxon>Actinomycetaceae</taxon>
        <taxon>Buchananella</taxon>
    </lineage>
</organism>
<feature type="domain" description="Microbial-type PARG catalytic" evidence="1">
    <location>
        <begin position="11"/>
        <end position="149"/>
    </location>
</feature>
<dbReference type="Proteomes" id="UP000185612">
    <property type="component" value="Unassembled WGS sequence"/>
</dbReference>
<dbReference type="SUPFAM" id="SSF52949">
    <property type="entry name" value="Macro domain-like"/>
    <property type="match status" value="1"/>
</dbReference>
<sequence length="268" mass="28604">MHPKQARVAQAQETVAALTSGSYVTASGQQVDISAPLAAAVAGTCEYAPDWQPPAPRPRGAATELVVVGLDTLAAARDLPDPVVLNFASARHPGGGFLNGAQAQEECLARDTGLYACINGRRMYQHNRGKDCLYTHALIYSPAVPVLRDETGQLLAAPWTTAIITAPAPNAGVVLQREPHRVADIEAALTERARRVLAVAHAHDHQHLVLGAWGCGVFRNDPATVARTFHQLLVGPYAGVFTQVVFAVLDSSSKRRTLQAFQHQFAGE</sequence>
<evidence type="ECO:0000313" key="3">
    <source>
        <dbReference type="Proteomes" id="UP000185612"/>
    </source>
</evidence>
<accession>A0A1Q5PXH1</accession>
<evidence type="ECO:0000259" key="1">
    <source>
        <dbReference type="Pfam" id="PF10021"/>
    </source>
</evidence>
<dbReference type="OrthoDB" id="9806181at2"/>
<dbReference type="EMBL" id="MQVS01000003">
    <property type="protein sequence ID" value="OKL52149.1"/>
    <property type="molecule type" value="Genomic_DNA"/>
</dbReference>
<dbReference type="InterPro" id="IPR019261">
    <property type="entry name" value="PARG_cat_microbial"/>
</dbReference>
<evidence type="ECO:0000313" key="2">
    <source>
        <dbReference type="EMBL" id="OKL52149.1"/>
    </source>
</evidence>
<reference evidence="3" key="1">
    <citation type="submission" date="2016-12" db="EMBL/GenBank/DDBJ databases">
        <authorList>
            <person name="Meng X."/>
        </authorList>
    </citation>
    <scope>NUCLEOTIDE SEQUENCE [LARGE SCALE GENOMIC DNA]</scope>
    <source>
        <strain evidence="3">DSM 20732</strain>
    </source>
</reference>
<dbReference type="PIRSF" id="PIRSF014899">
    <property type="entry name" value="UCP014899"/>
    <property type="match status" value="1"/>
</dbReference>
<dbReference type="STRING" id="52770.BSZ40_04405"/>
<proteinExistence type="predicted"/>
<dbReference type="AlphaFoldDB" id="A0A1Q5PXH1"/>
<protein>
    <submittedName>
        <fullName evidence="2">TIGR02452 family protein</fullName>
    </submittedName>
</protein>
<dbReference type="InParanoid" id="A0A1Q5PXH1"/>
<dbReference type="Pfam" id="PF10021">
    <property type="entry name" value="PARG_cat_microb"/>
    <property type="match status" value="1"/>
</dbReference>
<dbReference type="Gene3D" id="3.40.220.10">
    <property type="entry name" value="Leucine Aminopeptidase, subunit E, domain 1"/>
    <property type="match status" value="1"/>
</dbReference>
<dbReference type="InterPro" id="IPR043472">
    <property type="entry name" value="Macro_dom-like"/>
</dbReference>
<dbReference type="NCBIfam" id="TIGR02452">
    <property type="entry name" value="TIGR02452 family protein"/>
    <property type="match status" value="1"/>
</dbReference>
<dbReference type="PANTHER" id="PTHR35596:SF1">
    <property type="entry name" value="MICROBIAL-TYPE PARG CATALYTIC DOMAIN-CONTAINING PROTEIN"/>
    <property type="match status" value="1"/>
</dbReference>
<dbReference type="InterPro" id="IPR012664">
    <property type="entry name" value="CHP02452"/>
</dbReference>
<gene>
    <name evidence="2" type="ORF">BSZ40_04405</name>
</gene>
<dbReference type="PANTHER" id="PTHR35596">
    <property type="entry name" value="DUF2263 DOMAIN-CONTAINING PROTEIN"/>
    <property type="match status" value="1"/>
</dbReference>
<name>A0A1Q5PXH1_9ACTO</name>